<evidence type="ECO:0000313" key="11">
    <source>
        <dbReference type="EMBL" id="PRP88117.1"/>
    </source>
</evidence>
<dbReference type="InterPro" id="IPR011026">
    <property type="entry name" value="WAS_C"/>
</dbReference>
<gene>
    <name evidence="11" type="ORF">PROFUN_04208</name>
</gene>
<dbReference type="SUPFAM" id="SSF47912">
    <property type="entry name" value="Wiscott-Aldrich syndrome protein, WASP, C-terminal domain"/>
    <property type="match status" value="1"/>
</dbReference>
<dbReference type="SMART" id="SM00285">
    <property type="entry name" value="PBD"/>
    <property type="match status" value="1"/>
</dbReference>
<keyword evidence="3" id="KW-0963">Cytoplasm</keyword>
<keyword evidence="6" id="KW-0206">Cytoskeleton</keyword>
<dbReference type="InParanoid" id="A0A2P6NVW9"/>
<dbReference type="InterPro" id="IPR000697">
    <property type="entry name" value="WH1/EVH1_dom"/>
</dbReference>
<dbReference type="InterPro" id="IPR011993">
    <property type="entry name" value="PH-like_dom_sf"/>
</dbReference>
<evidence type="ECO:0000256" key="5">
    <source>
        <dbReference type="ARBA" id="ARBA00022737"/>
    </source>
</evidence>
<keyword evidence="5" id="KW-0677">Repeat</keyword>
<dbReference type="CDD" id="cd00132">
    <property type="entry name" value="CRIB"/>
    <property type="match status" value="1"/>
</dbReference>
<dbReference type="Proteomes" id="UP000241769">
    <property type="component" value="Unassembled WGS sequence"/>
</dbReference>
<dbReference type="GO" id="GO:0005634">
    <property type="term" value="C:nucleus"/>
    <property type="evidence" value="ECO:0007669"/>
    <property type="project" value="UniProtKB-SubCell"/>
</dbReference>
<feature type="region of interest" description="Disordered" evidence="8">
    <location>
        <begin position="289"/>
        <end position="370"/>
    </location>
</feature>
<dbReference type="PROSITE" id="PS51082">
    <property type="entry name" value="WH2"/>
    <property type="match status" value="1"/>
</dbReference>
<proteinExistence type="predicted"/>
<evidence type="ECO:0000256" key="1">
    <source>
        <dbReference type="ARBA" id="ARBA00004123"/>
    </source>
</evidence>
<dbReference type="InterPro" id="IPR036936">
    <property type="entry name" value="CRIB_dom_sf"/>
</dbReference>
<dbReference type="GO" id="GO:0007015">
    <property type="term" value="P:actin filament organization"/>
    <property type="evidence" value="ECO:0007669"/>
    <property type="project" value="InterPro"/>
</dbReference>
<dbReference type="PRINTS" id="PR01217">
    <property type="entry name" value="PRICHEXTENSN"/>
</dbReference>
<dbReference type="SMART" id="SM00461">
    <property type="entry name" value="WH1"/>
    <property type="match status" value="1"/>
</dbReference>
<dbReference type="Gene3D" id="6.10.280.150">
    <property type="match status" value="1"/>
</dbReference>
<evidence type="ECO:0000256" key="7">
    <source>
        <dbReference type="ARBA" id="ARBA00023242"/>
    </source>
</evidence>
<dbReference type="SUPFAM" id="SSF50729">
    <property type="entry name" value="PH domain-like"/>
    <property type="match status" value="1"/>
</dbReference>
<feature type="domain" description="WH1" evidence="9">
    <location>
        <begin position="15"/>
        <end position="122"/>
    </location>
</feature>
<evidence type="ECO:0000259" key="10">
    <source>
        <dbReference type="PROSITE" id="PS51082"/>
    </source>
</evidence>
<evidence type="ECO:0000256" key="8">
    <source>
        <dbReference type="SAM" id="MobiDB-lite"/>
    </source>
</evidence>
<evidence type="ECO:0000256" key="4">
    <source>
        <dbReference type="ARBA" id="ARBA00022553"/>
    </source>
</evidence>
<dbReference type="Gene3D" id="3.90.810.10">
    <property type="entry name" value="CRIB domain"/>
    <property type="match status" value="1"/>
</dbReference>
<accession>A0A2P6NVW9</accession>
<evidence type="ECO:0000259" key="9">
    <source>
        <dbReference type="PROSITE" id="PS50229"/>
    </source>
</evidence>
<dbReference type="PROSITE" id="PS50229">
    <property type="entry name" value="WH1"/>
    <property type="match status" value="1"/>
</dbReference>
<keyword evidence="7" id="KW-0539">Nucleus</keyword>
<comment type="caution">
    <text evidence="11">The sequence shown here is derived from an EMBL/GenBank/DDBJ whole genome shotgun (WGS) entry which is preliminary data.</text>
</comment>
<feature type="compositionally biased region" description="Gly residues" evidence="8">
    <location>
        <begin position="354"/>
        <end position="363"/>
    </location>
</feature>
<evidence type="ECO:0000313" key="12">
    <source>
        <dbReference type="Proteomes" id="UP000241769"/>
    </source>
</evidence>
<feature type="compositionally biased region" description="Pro residues" evidence="8">
    <location>
        <begin position="294"/>
        <end position="348"/>
    </location>
</feature>
<protein>
    <recommendedName>
        <fullName evidence="13">Wiskott-Aldrich syndrome protein</fullName>
    </recommendedName>
</protein>
<dbReference type="InterPro" id="IPR033927">
    <property type="entry name" value="WASPfam_EVH1"/>
</dbReference>
<feature type="compositionally biased region" description="Pro residues" evidence="8">
    <location>
        <begin position="125"/>
        <end position="175"/>
    </location>
</feature>
<feature type="region of interest" description="Disordered" evidence="8">
    <location>
        <begin position="120"/>
        <end position="203"/>
    </location>
</feature>
<dbReference type="GO" id="GO:0005856">
    <property type="term" value="C:cytoskeleton"/>
    <property type="evidence" value="ECO:0007669"/>
    <property type="project" value="UniProtKB-SubCell"/>
</dbReference>
<dbReference type="Pfam" id="PF00568">
    <property type="entry name" value="WH1"/>
    <property type="match status" value="1"/>
</dbReference>
<evidence type="ECO:0000256" key="2">
    <source>
        <dbReference type="ARBA" id="ARBA00004245"/>
    </source>
</evidence>
<keyword evidence="12" id="KW-1185">Reference proteome</keyword>
<sequence length="430" mass="45001">MSALNASEKGKLESSLGPSLTVLSSTVARLYFAENGQWMKAHMGAVSLSASRDGPSCFLKCNDITSGAEYFSQELYDNFDYSQPCTFFHMFEGEDKVVGLSFASDSDAADFARQIMTKSRSGAPALPPTPNKAAPAVPPPPAKKAPPPPPVHHAPVAQPPPPTPTSAYAPPPPQQTQPQPTVYSAPKQQQQPAKMNHAQKKSTRGLFSSILNKIVGEAPEEELTISEPTGFRHESSIGWNNGTAAFEIHNIPPEWRKLFQAAGIKKSELKNKDTAAFVMNIINENAALETSGAAPPPPPNRGAAPPPPPPALTAPPSSGGPPPPPPPAAPPAPAPPPPFVPHAAPAPPAVSSGGNAGGGGGGVRANLLSSIQKGTQLKHVEESTVPIPPPTANLADTLARAMENRRAAIKEVAEGGDEEEEWSDEEWGAQ</sequence>
<dbReference type="AlphaFoldDB" id="A0A2P6NVW9"/>
<dbReference type="STRING" id="1890364.A0A2P6NVW9"/>
<reference evidence="11 12" key="1">
    <citation type="journal article" date="2018" name="Genome Biol. Evol.">
        <title>Multiple Roots of Fruiting Body Formation in Amoebozoa.</title>
        <authorList>
            <person name="Hillmann F."/>
            <person name="Forbes G."/>
            <person name="Novohradska S."/>
            <person name="Ferling I."/>
            <person name="Riege K."/>
            <person name="Groth M."/>
            <person name="Westermann M."/>
            <person name="Marz M."/>
            <person name="Spaller T."/>
            <person name="Winckler T."/>
            <person name="Schaap P."/>
            <person name="Glockner G."/>
        </authorList>
    </citation>
    <scope>NUCLEOTIDE SEQUENCE [LARGE SCALE GENOMIC DNA]</scope>
    <source>
        <strain evidence="11 12">Jena</strain>
    </source>
</reference>
<comment type="subcellular location">
    <subcellularLocation>
        <location evidence="2">Cytoplasm</location>
        <location evidence="2">Cytoskeleton</location>
    </subcellularLocation>
    <subcellularLocation>
        <location evidence="1">Nucleus</location>
    </subcellularLocation>
</comment>
<evidence type="ECO:0008006" key="13">
    <source>
        <dbReference type="Google" id="ProtNLM"/>
    </source>
</evidence>
<dbReference type="InterPro" id="IPR000095">
    <property type="entry name" value="CRIB_dom"/>
</dbReference>
<evidence type="ECO:0000256" key="3">
    <source>
        <dbReference type="ARBA" id="ARBA00022490"/>
    </source>
</evidence>
<dbReference type="EMBL" id="MDYQ01000014">
    <property type="protein sequence ID" value="PRP88117.1"/>
    <property type="molecule type" value="Genomic_DNA"/>
</dbReference>
<dbReference type="OrthoDB" id="8963340at2759"/>
<dbReference type="InterPro" id="IPR003124">
    <property type="entry name" value="WH2_dom"/>
</dbReference>
<evidence type="ECO:0000256" key="6">
    <source>
        <dbReference type="ARBA" id="ARBA00023212"/>
    </source>
</evidence>
<dbReference type="Pfam" id="PF00786">
    <property type="entry name" value="PBD"/>
    <property type="match status" value="1"/>
</dbReference>
<dbReference type="Pfam" id="PF02205">
    <property type="entry name" value="WH2"/>
    <property type="match status" value="1"/>
</dbReference>
<dbReference type="GO" id="GO:0003779">
    <property type="term" value="F:actin binding"/>
    <property type="evidence" value="ECO:0007669"/>
    <property type="project" value="InterPro"/>
</dbReference>
<dbReference type="Gene3D" id="2.30.29.30">
    <property type="entry name" value="Pleckstrin-homology domain (PH domain)/Phosphotyrosine-binding domain (PTB)"/>
    <property type="match status" value="1"/>
</dbReference>
<organism evidence="11 12">
    <name type="scientific">Planoprotostelium fungivorum</name>
    <dbReference type="NCBI Taxonomy" id="1890364"/>
    <lineage>
        <taxon>Eukaryota</taxon>
        <taxon>Amoebozoa</taxon>
        <taxon>Evosea</taxon>
        <taxon>Variosea</taxon>
        <taxon>Cavosteliida</taxon>
        <taxon>Cavosteliaceae</taxon>
        <taxon>Planoprotostelium</taxon>
    </lineage>
</organism>
<keyword evidence="4" id="KW-0597">Phosphoprotein</keyword>
<feature type="domain" description="WH2" evidence="10">
    <location>
        <begin position="363"/>
        <end position="380"/>
    </location>
</feature>
<name>A0A2P6NVW9_9EUKA</name>
<dbReference type="CDD" id="cd01205">
    <property type="entry name" value="EVH1_WASP-like"/>
    <property type="match status" value="1"/>
</dbReference>